<keyword evidence="3" id="KW-1185">Reference proteome</keyword>
<evidence type="ECO:0000313" key="3">
    <source>
        <dbReference type="Proteomes" id="UP000552883"/>
    </source>
</evidence>
<organism evidence="2 3">
    <name type="scientific">Microcella frigidaquae</name>
    <dbReference type="NCBI Taxonomy" id="424758"/>
    <lineage>
        <taxon>Bacteria</taxon>
        <taxon>Bacillati</taxon>
        <taxon>Actinomycetota</taxon>
        <taxon>Actinomycetes</taxon>
        <taxon>Micrococcales</taxon>
        <taxon>Microbacteriaceae</taxon>
        <taxon>Microcella</taxon>
    </lineage>
</organism>
<evidence type="ECO:0000313" key="2">
    <source>
        <dbReference type="EMBL" id="MBB5617677.1"/>
    </source>
</evidence>
<gene>
    <name evidence="2" type="ORF">BJ959_001173</name>
</gene>
<feature type="transmembrane region" description="Helical" evidence="1">
    <location>
        <begin position="27"/>
        <end position="51"/>
    </location>
</feature>
<dbReference type="Proteomes" id="UP000552883">
    <property type="component" value="Unassembled WGS sequence"/>
</dbReference>
<name>A0A840XLF1_9MICO</name>
<accession>A0A840XLF1</accession>
<keyword evidence="1" id="KW-1133">Transmembrane helix</keyword>
<dbReference type="InterPro" id="IPR021202">
    <property type="entry name" value="Rv3654c-like"/>
</dbReference>
<dbReference type="AlphaFoldDB" id="A0A840XLF1"/>
<keyword evidence="1" id="KW-0472">Membrane</keyword>
<sequence length="130" mass="12514">MRARRGMVSIPARPVAPAPPDHGAGTVLIVGLVAVLLAAGLALVGAGVALARGQQLSAAADAAALAAGDVLLGWVPGEPCAAAARVAAAHSARLLDCSSEGLAVTVRVGASILGIAVERSARAGAADLAE</sequence>
<protein>
    <submittedName>
        <fullName evidence="2">Secretion/DNA translocation related TadE-like protein</fullName>
    </submittedName>
</protein>
<evidence type="ECO:0000256" key="1">
    <source>
        <dbReference type="SAM" id="Phobius"/>
    </source>
</evidence>
<proteinExistence type="predicted"/>
<keyword evidence="1" id="KW-0812">Transmembrane</keyword>
<dbReference type="EMBL" id="JACHBS010000001">
    <property type="protein sequence ID" value="MBB5617677.1"/>
    <property type="molecule type" value="Genomic_DNA"/>
</dbReference>
<comment type="caution">
    <text evidence="2">The sequence shown here is derived from an EMBL/GenBank/DDBJ whole genome shotgun (WGS) entry which is preliminary data.</text>
</comment>
<dbReference type="NCBIfam" id="TIGR03816">
    <property type="entry name" value="tadE_like_DECH"/>
    <property type="match status" value="1"/>
</dbReference>
<reference evidence="2 3" key="1">
    <citation type="submission" date="2020-08" db="EMBL/GenBank/DDBJ databases">
        <title>Sequencing the genomes of 1000 actinobacteria strains.</title>
        <authorList>
            <person name="Klenk H.-P."/>
        </authorList>
    </citation>
    <scope>NUCLEOTIDE SEQUENCE [LARGE SCALE GENOMIC DNA]</scope>
    <source>
        <strain evidence="2 3">DSM 23889</strain>
    </source>
</reference>
<dbReference type="RefSeq" id="WP_343997986.1">
    <property type="nucleotide sequence ID" value="NZ_BAAANZ010000015.1"/>
</dbReference>